<dbReference type="SUPFAM" id="SSF53300">
    <property type="entry name" value="vWA-like"/>
    <property type="match status" value="1"/>
</dbReference>
<comment type="caution">
    <text evidence="3">The sequence shown here is derived from an EMBL/GenBank/DDBJ whole genome shotgun (WGS) entry which is preliminary data.</text>
</comment>
<dbReference type="EMBL" id="JAKELL010000058">
    <property type="protein sequence ID" value="KAH8986011.1"/>
    <property type="molecule type" value="Genomic_DNA"/>
</dbReference>
<dbReference type="CDD" id="cd00198">
    <property type="entry name" value="vWFA"/>
    <property type="match status" value="1"/>
</dbReference>
<dbReference type="InterPro" id="IPR002035">
    <property type="entry name" value="VWF_A"/>
</dbReference>
<protein>
    <recommendedName>
        <fullName evidence="2">VWFA domain-containing protein</fullName>
    </recommendedName>
</protein>
<dbReference type="InterPro" id="IPR027417">
    <property type="entry name" value="P-loop_NTPase"/>
</dbReference>
<dbReference type="PANTHER" id="PTHR22796">
    <property type="entry name" value="URG4-RELATED"/>
    <property type="match status" value="1"/>
</dbReference>
<feature type="region of interest" description="Disordered" evidence="1">
    <location>
        <begin position="215"/>
        <end position="237"/>
    </location>
</feature>
<feature type="domain" description="VWFA" evidence="2">
    <location>
        <begin position="1985"/>
        <end position="2204"/>
    </location>
</feature>
<proteinExistence type="predicted"/>
<accession>A0AAD4Q848</accession>
<evidence type="ECO:0000259" key="2">
    <source>
        <dbReference type="PROSITE" id="PS50234"/>
    </source>
</evidence>
<organism evidence="3 4">
    <name type="scientific">Lactarius akahatsu</name>
    <dbReference type="NCBI Taxonomy" id="416441"/>
    <lineage>
        <taxon>Eukaryota</taxon>
        <taxon>Fungi</taxon>
        <taxon>Dikarya</taxon>
        <taxon>Basidiomycota</taxon>
        <taxon>Agaricomycotina</taxon>
        <taxon>Agaricomycetes</taxon>
        <taxon>Russulales</taxon>
        <taxon>Russulaceae</taxon>
        <taxon>Lactarius</taxon>
    </lineage>
</organism>
<dbReference type="PROSITE" id="PS50234">
    <property type="entry name" value="VWFA"/>
    <property type="match status" value="1"/>
</dbReference>
<reference evidence="3" key="1">
    <citation type="submission" date="2022-01" db="EMBL/GenBank/DDBJ databases">
        <title>Comparative genomics reveals a dynamic genome evolution in the ectomycorrhizal milk-cap (Lactarius) mushrooms.</title>
        <authorList>
            <consortium name="DOE Joint Genome Institute"/>
            <person name="Lebreton A."/>
            <person name="Tang N."/>
            <person name="Kuo A."/>
            <person name="LaButti K."/>
            <person name="Drula E."/>
            <person name="Barry K."/>
            <person name="Clum A."/>
            <person name="Lipzen A."/>
            <person name="Mousain D."/>
            <person name="Ng V."/>
            <person name="Wang R."/>
            <person name="Wang X."/>
            <person name="Dai Y."/>
            <person name="Henrissat B."/>
            <person name="Grigoriev I.V."/>
            <person name="Guerin-Laguette A."/>
            <person name="Yu F."/>
            <person name="Martin F.M."/>
        </authorList>
    </citation>
    <scope>NUCLEOTIDE SEQUENCE</scope>
    <source>
        <strain evidence="3">QP</strain>
    </source>
</reference>
<dbReference type="SUPFAM" id="SSF52540">
    <property type="entry name" value="P-loop containing nucleoside triphosphate hydrolases"/>
    <property type="match status" value="1"/>
</dbReference>
<evidence type="ECO:0000256" key="1">
    <source>
        <dbReference type="SAM" id="MobiDB-lite"/>
    </source>
</evidence>
<evidence type="ECO:0000313" key="4">
    <source>
        <dbReference type="Proteomes" id="UP001201163"/>
    </source>
</evidence>
<gene>
    <name evidence="3" type="ORF">EDB92DRAFT_2116575</name>
</gene>
<evidence type="ECO:0000313" key="3">
    <source>
        <dbReference type="EMBL" id="KAH8986011.1"/>
    </source>
</evidence>
<dbReference type="PANTHER" id="PTHR22796:SF1">
    <property type="entry name" value="VWFA DOMAIN-CONTAINING PROTEIN"/>
    <property type="match status" value="1"/>
</dbReference>
<sequence length="2221" mass="248098">MSNTHDPVDVGRYQPQTPKLDSLSEVESTHSAQLGEDLSLAVKGMYPLLDLITEQGSSGLVDKIVIAQQSLQEFINTLSPGAYSSITEVDFKLLDNVVLKPFGIYGSKEEIVRFLSEIKAVDDSTVQIFLMPRNGLAGGSSEPVLRSGLYIVRSFLSTSEEQAYVVYWPEDTTWDDHAASHIQRNRITFMRYLSKLCDQLICLLSSEHSRAIVWSRDDDGAGGGDGDDDSDGAFTDSEKADSNRFYQFEVAKTKDQEENVIVREGFMMSSPFVSQVPRPGVDTNSNAFCPALLHGEKVQGFMTTTFFPARTIVEPFAHDHQTADQIRLRLEKVGLYLSEEFDKASLKPLNAALGLKTQFPKECEAWERNNDEIERQFQQIISKRKEEVLAKIEQDFDGIRVTLQRAVVGKLLETFPSLRRGRFFPESISAEPTNHNGDSNNAENLLHDLFLLYPRMEQMFLGNIREADFGECLKGPEFQFKKKRMTFFRLLDSDLRNAKSLSADLTRSVADAVLSQQDENSALAILDTFEKDDKGNLSQLRGLFRFSREEGLWENAKTHASSVSDSQFLSELQTVPIDDYLRDVAVDVEDTAYALFTERVEALVSRIDQELIAQTLECYEQIQREVDIEEARAVHDLWTKFFQQVKDLSIQRTTPRTTIYLDHFEVRKSTYSQDTYYISGRQEYLRDDETEYRIYLLQLRADEKHKVQLDPSYVPTPVIEDRLTHSFHVSPSIFVKYAHLLEGGRILLCLVDPQGNIIIYIEGLSRIDTAIQKRSFAMLFHKDKIGETCLLALDESKHMLAVYSSARMQLHIFTFDAERGTLRGMGSAIDLGSFYNNGESILHACFVHGREEILFLDSSAQARIFSLTMLQPKPASLRLPQVPRAIYSSPDGSCALVVQENDGVFTMTAYHWTTFASTDGIPITLPDFPVNLDEALLTSIVNRNNIHLIGLDVISQTCRSVVLDITCKATEFTFQEERSKASTSRSKETVNNSLIDCHSDVWTRFPVVAAIKRHTITSSSQRQRRTLTFITDDDQYPFAFYFSEMVRSFTKTSRKPTGDVLKHITVSARTFASFAGDFLSSPKWPISRFRAGEWLVDLLCLIPIHIAITHENRFVPLKDGVLSARLEISLLGAEVDRIVDSLSIGWYESIFQSYWASKPVKVVSSMGEQSVGKSFTLNHLVDTSFAGSAMRTTEGVWLSVSPTDDALIVALDFEGVHSLERSAQEDTLLVLFNTAISNLVLFRNNFAMNRDITGLFQSFQSSASILDPASNPSLFQSTLLVIIKDVIDSDEAEVTREFSLKFQKIVEDNQDSNFITRLHAGKLSIIPWPVIGSKEFYKLFGRVKKALDQQPTSHRTAGEFLLTLKTLMAKLKANDWGAMSQNMAIHRANSLLAVLPNALETGFSEVNVEPVPLKNIDLGAVIEAKDSKARFILAGRDTAVADHERQLAIMRGSWDRAEQRQHIDDSTWHSDLAQYLTHLVDLRVAHVENWLESNVQRFEGNQAGIEELRRTFGNAVIDVRASVELCWSRCDSCNLVCVKSSRSHRDGHDCLTNHKCIHDCTFCERNALPTQSCGQTAGHPGDHICLVGDHLCGGPCEHSEKRGCTEKCVKPTLHEGNHLCSAPVHMCSQPCRLASLKLPDGKLFTCAGTCHVPIGEEHEDHECEDEACPAPCQLCNRMCTGGHIHGLNPRENHLCGNQHPCGSECSGGICLIQAKPESINPTSTDKHVAPLYTKYTQVAKRLPCAKVIEPGKTKHPGPHIHNIDKKPFHFCDARCGDCGYFCMLPSGHPQKEHETTHGSMSQTRWVIDGSDDTGVELKGHKFSNDEGGLMLCHTACMSIGRHVHVDICRGSDSHNSETQHIDQRISPNPDQPKDWITHALHWRRMGFKDPYSRKDQAIFAECDAMCPGIKLSSIAPFPLVLSMTSEDTEHTTEKGGANAQPSGCTLALFHTPLSTGLAPPGHGYVSSDGHHFTCKKPGSPQAAFHVIFVIEASKSMGSSDLQPLPNAAGTPRISFTVNNRFGAAISSLYSFWTARQTAVRKSGGRRRDAYSVIFFNRDALTCVENDLTSSPDELLTSCLRYNAHESDNYKLAIEKAQAIMTSHWSTERAPFLIFLTDGQTRIGDKPFYDICRAAMGRGMPLSFHAISFGPDNRLKALQKMVQIAQEVEKGAPHNSLTKGIASSFTRATDSVELTATFQRFANSLTKACPPHSSSRVMLGVL</sequence>
<dbReference type="Gene3D" id="3.40.50.410">
    <property type="entry name" value="von Willebrand factor, type A domain"/>
    <property type="match status" value="1"/>
</dbReference>
<dbReference type="InterPro" id="IPR036465">
    <property type="entry name" value="vWFA_dom_sf"/>
</dbReference>
<feature type="region of interest" description="Disordered" evidence="1">
    <location>
        <begin position="1853"/>
        <end position="1873"/>
    </location>
</feature>
<feature type="compositionally biased region" description="Basic and acidic residues" evidence="1">
    <location>
        <begin position="1853"/>
        <end position="1863"/>
    </location>
</feature>
<keyword evidence="4" id="KW-1185">Reference proteome</keyword>
<dbReference type="Proteomes" id="UP001201163">
    <property type="component" value="Unassembled WGS sequence"/>
</dbReference>
<dbReference type="Gene3D" id="3.40.50.300">
    <property type="entry name" value="P-loop containing nucleotide triphosphate hydrolases"/>
    <property type="match status" value="1"/>
</dbReference>
<name>A0AAD4Q848_9AGAM</name>